<organism evidence="3 4">
    <name type="scientific">Aneurinibacillus danicus</name>
    <dbReference type="NCBI Taxonomy" id="267746"/>
    <lineage>
        <taxon>Bacteria</taxon>
        <taxon>Bacillati</taxon>
        <taxon>Bacillota</taxon>
        <taxon>Bacilli</taxon>
        <taxon>Bacillales</taxon>
        <taxon>Paenibacillaceae</taxon>
        <taxon>Aneurinibacillus group</taxon>
        <taxon>Aneurinibacillus</taxon>
    </lineage>
</organism>
<evidence type="ECO:0000313" key="4">
    <source>
        <dbReference type="Proteomes" id="UP000321157"/>
    </source>
</evidence>
<name>A0A511VA52_9BACL</name>
<keyword evidence="1" id="KW-0238">DNA-binding</keyword>
<dbReference type="AlphaFoldDB" id="A0A511VA52"/>
<evidence type="ECO:0000259" key="2">
    <source>
        <dbReference type="PROSITE" id="PS50943"/>
    </source>
</evidence>
<dbReference type="Proteomes" id="UP000321157">
    <property type="component" value="Unassembled WGS sequence"/>
</dbReference>
<dbReference type="RefSeq" id="WP_146811313.1">
    <property type="nucleotide sequence ID" value="NZ_BJXX01000151.1"/>
</dbReference>
<comment type="caution">
    <text evidence="3">The sequence shown here is derived from an EMBL/GenBank/DDBJ whole genome shotgun (WGS) entry which is preliminary data.</text>
</comment>
<reference evidence="3 4" key="1">
    <citation type="submission" date="2019-07" db="EMBL/GenBank/DDBJ databases">
        <title>Whole genome shotgun sequence of Aneurinibacillus danicus NBRC 102444.</title>
        <authorList>
            <person name="Hosoyama A."/>
            <person name="Uohara A."/>
            <person name="Ohji S."/>
            <person name="Ichikawa N."/>
        </authorList>
    </citation>
    <scope>NUCLEOTIDE SEQUENCE [LARGE SCALE GENOMIC DNA]</scope>
    <source>
        <strain evidence="3 4">NBRC 102444</strain>
    </source>
</reference>
<keyword evidence="4" id="KW-1185">Reference proteome</keyword>
<evidence type="ECO:0000256" key="1">
    <source>
        <dbReference type="ARBA" id="ARBA00023125"/>
    </source>
</evidence>
<dbReference type="CDD" id="cd00093">
    <property type="entry name" value="HTH_XRE"/>
    <property type="match status" value="2"/>
</dbReference>
<dbReference type="PANTHER" id="PTHR46558">
    <property type="entry name" value="TRACRIPTIONAL REGULATORY PROTEIN-RELATED-RELATED"/>
    <property type="match status" value="1"/>
</dbReference>
<protein>
    <recommendedName>
        <fullName evidence="2">HTH cro/C1-type domain-containing protein</fullName>
    </recommendedName>
</protein>
<dbReference type="Pfam" id="PF01381">
    <property type="entry name" value="HTH_3"/>
    <property type="match status" value="2"/>
</dbReference>
<dbReference type="PANTHER" id="PTHR46558:SF14">
    <property type="entry name" value="HTH-TYPE TRANSCRIPTIONAL REGULATOR ANSR"/>
    <property type="match status" value="1"/>
</dbReference>
<feature type="domain" description="HTH cro/C1-type" evidence="2">
    <location>
        <begin position="105"/>
        <end position="159"/>
    </location>
</feature>
<gene>
    <name evidence="3" type="ORF">ADA01nite_32540</name>
</gene>
<dbReference type="InterPro" id="IPR001387">
    <property type="entry name" value="Cro/C1-type_HTH"/>
</dbReference>
<dbReference type="SUPFAM" id="SSF47413">
    <property type="entry name" value="lambda repressor-like DNA-binding domains"/>
    <property type="match status" value="2"/>
</dbReference>
<dbReference type="Gene3D" id="1.10.260.40">
    <property type="entry name" value="lambda repressor-like DNA-binding domains"/>
    <property type="match status" value="2"/>
</dbReference>
<sequence length="223" mass="25972">MISEESKINEFAARLLKLRKDSGKKQQEIADYLKISRPAYASYEVGRRKPDLIILEKLSDYFKVSVDFLLGKEAIQVKMEVENKENKAGEISREDEIRKCFGERMAKLRRDKKISQEAFAKEFNISLFQVQQLEYGVRMPSLELLVKIADFFSTSIDYLLGRHSISQDTKTMLPNYGIDITPELIDFILELQSDERGKKLIEDMSNDKKKINKMVSIWEIMND</sequence>
<accession>A0A511VA52</accession>
<dbReference type="EMBL" id="BJXX01000151">
    <property type="protein sequence ID" value="GEN35794.1"/>
    <property type="molecule type" value="Genomic_DNA"/>
</dbReference>
<feature type="domain" description="HTH cro/C1-type" evidence="2">
    <location>
        <begin position="15"/>
        <end position="69"/>
    </location>
</feature>
<dbReference type="SMART" id="SM00530">
    <property type="entry name" value="HTH_XRE"/>
    <property type="match status" value="2"/>
</dbReference>
<evidence type="ECO:0000313" key="3">
    <source>
        <dbReference type="EMBL" id="GEN35794.1"/>
    </source>
</evidence>
<dbReference type="InterPro" id="IPR010982">
    <property type="entry name" value="Lambda_DNA-bd_dom_sf"/>
</dbReference>
<dbReference type="OrthoDB" id="8115576at2"/>
<proteinExistence type="predicted"/>
<dbReference type="GO" id="GO:0003677">
    <property type="term" value="F:DNA binding"/>
    <property type="evidence" value="ECO:0007669"/>
    <property type="project" value="UniProtKB-KW"/>
</dbReference>
<dbReference type="PROSITE" id="PS50943">
    <property type="entry name" value="HTH_CROC1"/>
    <property type="match status" value="2"/>
</dbReference>